<protein>
    <submittedName>
        <fullName evidence="1">Uncharacterized protein</fullName>
    </submittedName>
</protein>
<organism evidence="1 2">
    <name type="scientific">Helicobacter canis</name>
    <dbReference type="NCBI Taxonomy" id="29419"/>
    <lineage>
        <taxon>Bacteria</taxon>
        <taxon>Pseudomonadati</taxon>
        <taxon>Campylobacterota</taxon>
        <taxon>Epsilonproteobacteria</taxon>
        <taxon>Campylobacterales</taxon>
        <taxon>Helicobacteraceae</taxon>
        <taxon>Helicobacter</taxon>
    </lineage>
</organism>
<reference evidence="1 2" key="1">
    <citation type="submission" date="2018-06" db="EMBL/GenBank/DDBJ databases">
        <authorList>
            <consortium name="Pathogen Informatics"/>
            <person name="Doyle S."/>
        </authorList>
    </citation>
    <scope>NUCLEOTIDE SEQUENCE [LARGE SCALE GENOMIC DNA]</scope>
    <source>
        <strain evidence="1 2">NCTC12410</strain>
    </source>
</reference>
<dbReference type="Proteomes" id="UP000254841">
    <property type="component" value="Unassembled WGS sequence"/>
</dbReference>
<dbReference type="AlphaFoldDB" id="A0A377J1Q0"/>
<dbReference type="RefSeq" id="WP_115010748.1">
    <property type="nucleotide sequence ID" value="NZ_UGHV01000001.1"/>
</dbReference>
<name>A0A377J1Q0_9HELI</name>
<evidence type="ECO:0000313" key="1">
    <source>
        <dbReference type="EMBL" id="STO96407.1"/>
    </source>
</evidence>
<gene>
    <name evidence="1" type="ORF">NCTC12410_00219</name>
</gene>
<proteinExistence type="predicted"/>
<accession>A0A377J1Q0</accession>
<sequence>MSLQSLLKNSAKSYIKSYLASFKATRVYKAQRCYFASKTKSYLNYLSQVGALRDLPQDHAKKVLEFWTPLLSLSLSLSLSWRRGQECITRATR</sequence>
<dbReference type="EMBL" id="UGHV01000001">
    <property type="protein sequence ID" value="STO96407.1"/>
    <property type="molecule type" value="Genomic_DNA"/>
</dbReference>
<evidence type="ECO:0000313" key="2">
    <source>
        <dbReference type="Proteomes" id="UP000254841"/>
    </source>
</evidence>
<dbReference type="OrthoDB" id="9923403at2"/>